<feature type="transmembrane region" description="Helical" evidence="3">
    <location>
        <begin position="7"/>
        <end position="25"/>
    </location>
</feature>
<organism evidence="4 5">
    <name type="scientific">Rippkaea orientalis (strain PCC 8801 / RF-1)</name>
    <name type="common">Cyanothece sp. (strain PCC 8801)</name>
    <dbReference type="NCBI Taxonomy" id="41431"/>
    <lineage>
        <taxon>Bacteria</taxon>
        <taxon>Bacillati</taxon>
        <taxon>Cyanobacteriota</taxon>
        <taxon>Cyanophyceae</taxon>
        <taxon>Oscillatoriophycideae</taxon>
        <taxon>Chroococcales</taxon>
        <taxon>Aphanothecaceae</taxon>
        <taxon>Rippkaea</taxon>
        <taxon>Rippkaea orientalis</taxon>
    </lineage>
</organism>
<keyword evidence="3" id="KW-0812">Transmembrane</keyword>
<reference evidence="5" key="1">
    <citation type="journal article" date="2011" name="MBio">
        <title>Novel metabolic attributes of the genus Cyanothece, comprising a group of unicellular nitrogen-fixing Cyanobacteria.</title>
        <authorList>
            <person name="Bandyopadhyay A."/>
            <person name="Elvitigala T."/>
            <person name="Welsh E."/>
            <person name="Stockel J."/>
            <person name="Liberton M."/>
            <person name="Min H."/>
            <person name="Sherman L.A."/>
            <person name="Pakrasi H.B."/>
        </authorList>
    </citation>
    <scope>NUCLEOTIDE SEQUENCE [LARGE SCALE GENOMIC DNA]</scope>
    <source>
        <strain evidence="5">PCC 8801</strain>
    </source>
</reference>
<dbReference type="EMBL" id="CP001287">
    <property type="protein sequence ID" value="ACK67690.1"/>
    <property type="molecule type" value="Genomic_DNA"/>
</dbReference>
<evidence type="ECO:0000256" key="2">
    <source>
        <dbReference type="ARBA" id="ARBA00038358"/>
    </source>
</evidence>
<dbReference type="PANTHER" id="PTHR36845:SF1">
    <property type="entry name" value="HYDROLASE, PUTATIVE (AFU_ORTHOLOGUE AFUA_7G05090)-RELATED"/>
    <property type="match status" value="1"/>
</dbReference>
<dbReference type="InterPro" id="IPR052369">
    <property type="entry name" value="UG_Glycosaminoglycan_Hydrolase"/>
</dbReference>
<dbReference type="Gene3D" id="1.50.10.10">
    <property type="match status" value="1"/>
</dbReference>
<dbReference type="GO" id="GO:0052757">
    <property type="term" value="F:chondroitin hydrolase activity"/>
    <property type="evidence" value="ECO:0007669"/>
    <property type="project" value="TreeGrafter"/>
</dbReference>
<dbReference type="HOGENOM" id="CLU_574669_0_0_3"/>
<dbReference type="AlphaFoldDB" id="B7K2Y9"/>
<proteinExistence type="inferred from homology"/>
<evidence type="ECO:0000313" key="5">
    <source>
        <dbReference type="Proteomes" id="UP000008204"/>
    </source>
</evidence>
<dbReference type="InterPro" id="IPR008928">
    <property type="entry name" value="6-hairpin_glycosidase_sf"/>
</dbReference>
<dbReference type="RefSeq" id="WP_012596948.1">
    <property type="nucleotide sequence ID" value="NC_011726.1"/>
</dbReference>
<evidence type="ECO:0008006" key="6">
    <source>
        <dbReference type="Google" id="ProtNLM"/>
    </source>
</evidence>
<dbReference type="SUPFAM" id="SSF48208">
    <property type="entry name" value="Six-hairpin glycosidases"/>
    <property type="match status" value="1"/>
</dbReference>
<dbReference type="eggNOG" id="COG1331">
    <property type="taxonomic scope" value="Bacteria"/>
</dbReference>
<dbReference type="STRING" id="41431.PCC8801_3737"/>
<dbReference type="KEGG" id="cyp:PCC8801_3737"/>
<keyword evidence="1" id="KW-0378">Hydrolase</keyword>
<dbReference type="Proteomes" id="UP000008204">
    <property type="component" value="Chromosome"/>
</dbReference>
<dbReference type="PANTHER" id="PTHR36845">
    <property type="entry name" value="HYDROLASE, PUTATIVE (AFU_ORTHOLOGUE AFUA_7G05090)-RELATED"/>
    <property type="match status" value="1"/>
</dbReference>
<gene>
    <name evidence="4" type="ordered locus">PCC8801_3737</name>
</gene>
<name>B7K2Y9_RIPO1</name>
<protein>
    <recommendedName>
        <fullName evidence="6">Glycosyl hydrolase family 88</fullName>
    </recommendedName>
</protein>
<dbReference type="GO" id="GO:0000272">
    <property type="term" value="P:polysaccharide catabolic process"/>
    <property type="evidence" value="ECO:0007669"/>
    <property type="project" value="TreeGrafter"/>
</dbReference>
<evidence type="ECO:0000313" key="4">
    <source>
        <dbReference type="EMBL" id="ACK67690.1"/>
    </source>
</evidence>
<keyword evidence="5" id="KW-1185">Reference proteome</keyword>
<accession>B7K2Y9</accession>
<comment type="similarity">
    <text evidence="2">Belongs to the glycosyl hydrolase 88 family.</text>
</comment>
<keyword evidence="3" id="KW-0472">Membrane</keyword>
<evidence type="ECO:0000256" key="3">
    <source>
        <dbReference type="SAM" id="Phobius"/>
    </source>
</evidence>
<keyword evidence="3" id="KW-1133">Transmembrane helix</keyword>
<dbReference type="InterPro" id="IPR012341">
    <property type="entry name" value="6hp_glycosidase-like_sf"/>
</dbReference>
<dbReference type="OrthoDB" id="428577at2"/>
<dbReference type="CAZy" id="GH88">
    <property type="family name" value="Glycoside Hydrolase Family 88"/>
</dbReference>
<evidence type="ECO:0000256" key="1">
    <source>
        <dbReference type="ARBA" id="ARBA00022801"/>
    </source>
</evidence>
<sequence length="493" mass="57805">MFLTRRKWLVWSTVTFLSALLIIILKPRFFPSSNPRSELNLEQRIEITWKIARYKLTNTIDYLSHRVEPGVRYPYLTYNRTFNDFWYDVFHKHDRLPQGAWKYDKGKFWAAGALPALLWKMSVHESDPVMKKYWADQAKNWSEPLRKLVSKKQDITLNNLLVFAPWFTNTTGAEKQQQLETIFQGSRLLAEPFNQRKGKFHLEIGTLGYTLKSKRKKLIYWHSFIDHSINVEQLLWSANYNPNKLEADDWRNKAIIHLKTLGKTLGKNRNPGVDGTWQRGYFDDNPTSSTYGQFLFNEGKQGWKDDSTWSRGQAWFIYASSITYQYTQDLEVLAIAKEAINYFLSHLPDRFPGTLRRPNDYIPPWDFDYALEKNPDTEKDSSAAAIAVSGVLKLLKFLPHSDPDWERYWQDVKNILFNLTSSEYLPDLGVPQMSLLSHGCYHHFDAIKSSKDYDNGLIWGDYFLIDSLIEYETINHSLITLPIPKQQNQENEV</sequence>